<dbReference type="AlphaFoldDB" id="A0A917DKK6"/>
<gene>
    <name evidence="4" type="ORF">GCM10010989_22700</name>
</gene>
<keyword evidence="5" id="KW-1185">Reference proteome</keyword>
<dbReference type="PROSITE" id="PS51898">
    <property type="entry name" value="TYR_RECOMBINASE"/>
    <property type="match status" value="1"/>
</dbReference>
<dbReference type="InterPro" id="IPR002104">
    <property type="entry name" value="Integrase_catalytic"/>
</dbReference>
<dbReference type="InterPro" id="IPR011010">
    <property type="entry name" value="DNA_brk_join_enz"/>
</dbReference>
<protein>
    <recommendedName>
        <fullName evidence="3">Tyr recombinase domain-containing protein</fullName>
    </recommendedName>
</protein>
<feature type="domain" description="Tyr recombinase" evidence="3">
    <location>
        <begin position="1"/>
        <end position="144"/>
    </location>
</feature>
<sequence length="159" mass="17980">MQLVLTGCRVGEILSLDWSDIKGLRLHLRDSKTGPQTVPRTVWLGDEDRDLIVALPRCGKNSSIFWNWRYQRPIQTIHSPWAKFRDVARVKDVRLHGSRHTYASHAVMGRESVPMIGRLLGHATVKSTSRYAHFEDAHLLEAAETIGAAIERAMLTGRS</sequence>
<dbReference type="Pfam" id="PF00589">
    <property type="entry name" value="Phage_integrase"/>
    <property type="match status" value="1"/>
</dbReference>
<reference evidence="4 5" key="1">
    <citation type="journal article" date="2014" name="Int. J. Syst. Evol. Microbiol.">
        <title>Complete genome sequence of Corynebacterium casei LMG S-19264T (=DSM 44701T), isolated from a smear-ripened cheese.</title>
        <authorList>
            <consortium name="US DOE Joint Genome Institute (JGI-PGF)"/>
            <person name="Walter F."/>
            <person name="Albersmeier A."/>
            <person name="Kalinowski J."/>
            <person name="Ruckert C."/>
        </authorList>
    </citation>
    <scope>NUCLEOTIDE SEQUENCE [LARGE SCALE GENOMIC DNA]</scope>
    <source>
        <strain evidence="4 5">CGMCC 1.15358</strain>
    </source>
</reference>
<dbReference type="RefSeq" id="WP_066761755.1">
    <property type="nucleotide sequence ID" value="NZ_BMIO01000006.1"/>
</dbReference>
<dbReference type="PANTHER" id="PTHR30349">
    <property type="entry name" value="PHAGE INTEGRASE-RELATED"/>
    <property type="match status" value="1"/>
</dbReference>
<dbReference type="EMBL" id="BMIO01000006">
    <property type="protein sequence ID" value="GGD47813.1"/>
    <property type="molecule type" value="Genomic_DNA"/>
</dbReference>
<comment type="caution">
    <text evidence="4">The sequence shown here is derived from an EMBL/GenBank/DDBJ whole genome shotgun (WGS) entry which is preliminary data.</text>
</comment>
<evidence type="ECO:0000256" key="1">
    <source>
        <dbReference type="ARBA" id="ARBA00022908"/>
    </source>
</evidence>
<dbReference type="PANTHER" id="PTHR30349:SF64">
    <property type="entry name" value="PROPHAGE INTEGRASE INTD-RELATED"/>
    <property type="match status" value="1"/>
</dbReference>
<evidence type="ECO:0000313" key="5">
    <source>
        <dbReference type="Proteomes" id="UP000598997"/>
    </source>
</evidence>
<dbReference type="Proteomes" id="UP000598997">
    <property type="component" value="Unassembled WGS sequence"/>
</dbReference>
<keyword evidence="2" id="KW-0233">DNA recombination</keyword>
<evidence type="ECO:0000256" key="2">
    <source>
        <dbReference type="ARBA" id="ARBA00023172"/>
    </source>
</evidence>
<evidence type="ECO:0000259" key="3">
    <source>
        <dbReference type="PROSITE" id="PS51898"/>
    </source>
</evidence>
<accession>A0A917DKK6</accession>
<dbReference type="Gene3D" id="1.10.443.10">
    <property type="entry name" value="Intergrase catalytic core"/>
    <property type="match status" value="1"/>
</dbReference>
<evidence type="ECO:0000313" key="4">
    <source>
        <dbReference type="EMBL" id="GGD47813.1"/>
    </source>
</evidence>
<dbReference type="CDD" id="cd00796">
    <property type="entry name" value="INT_Rci_Hp1_C"/>
    <property type="match status" value="1"/>
</dbReference>
<organism evidence="4 5">
    <name type="scientific">Croceicoccus pelagius</name>
    <dbReference type="NCBI Taxonomy" id="1703341"/>
    <lineage>
        <taxon>Bacteria</taxon>
        <taxon>Pseudomonadati</taxon>
        <taxon>Pseudomonadota</taxon>
        <taxon>Alphaproteobacteria</taxon>
        <taxon>Sphingomonadales</taxon>
        <taxon>Erythrobacteraceae</taxon>
        <taxon>Croceicoccus</taxon>
    </lineage>
</organism>
<dbReference type="GO" id="GO:0015074">
    <property type="term" value="P:DNA integration"/>
    <property type="evidence" value="ECO:0007669"/>
    <property type="project" value="UniProtKB-KW"/>
</dbReference>
<name>A0A917DKK6_9SPHN</name>
<dbReference type="SUPFAM" id="SSF56349">
    <property type="entry name" value="DNA breaking-rejoining enzymes"/>
    <property type="match status" value="1"/>
</dbReference>
<dbReference type="InterPro" id="IPR013762">
    <property type="entry name" value="Integrase-like_cat_sf"/>
</dbReference>
<keyword evidence="1" id="KW-0229">DNA integration</keyword>
<dbReference type="InterPro" id="IPR050090">
    <property type="entry name" value="Tyrosine_recombinase_XerCD"/>
</dbReference>
<proteinExistence type="predicted"/>
<dbReference type="GO" id="GO:0006310">
    <property type="term" value="P:DNA recombination"/>
    <property type="evidence" value="ECO:0007669"/>
    <property type="project" value="UniProtKB-KW"/>
</dbReference>
<dbReference type="GO" id="GO:0003677">
    <property type="term" value="F:DNA binding"/>
    <property type="evidence" value="ECO:0007669"/>
    <property type="project" value="InterPro"/>
</dbReference>